<feature type="region of interest" description="Disordered" evidence="7">
    <location>
        <begin position="926"/>
        <end position="975"/>
    </location>
</feature>
<evidence type="ECO:0000256" key="7">
    <source>
        <dbReference type="SAM" id="MobiDB-lite"/>
    </source>
</evidence>
<feature type="transmembrane region" description="Helical" evidence="8">
    <location>
        <begin position="59"/>
        <end position="76"/>
    </location>
</feature>
<dbReference type="InterPro" id="IPR039421">
    <property type="entry name" value="Type_1_exporter"/>
</dbReference>
<sequence>MGPLGALPRLSGSARRALVVAGLLSVGNAAALIVQAWALGSALAAVVTRAASPAEIGDYLVVLAGAVVARAALGWATESVSARAAAGAKEELRGLLLDSALRRGPEWIHRRGPAELTALATKGLDALDAYFTKYLPALVTAAVVPPLVGAWILFSDWVSALVIVITVPLIPLFAWLVGKYTEQRTSRAADAVQRLSGQLLELIRALPVLTAFGRARAQGEVVRRVSDSHRRTTIATLRIAFLSALVLELLSSLSVAMVAVGIGLRLVSGDLDLATGLLVLVLAPECYLPLRAAGAAHHASEDGVEAVRRVDEIVSGGASRGEANATSASLDEANGPFTSRGPFAPSGVGSRERTVDLVYRRERSVRSDGPATVRVAGLRVRRRDGFAPDGLSFVARPGEIVRLEGFDGIGPSGSGKSTTMSVLLGFAAPESGTITCDGVDIAELDPAEWRRRIAWVPQRPTFTGGTVADELAVATADQPDLTAHIGEALADAAAAHLRDRRIDELSTGERQRVAVARALLRLRGDAKILLLDEPTAHLDAATAHQVNEAVRRAAEAGATVVLASHRPEAAEAEPEAATAALQTAPPDLPAATGRIHDLITPRTLLGVGLGALSLLSGLALTATSAWLIARASQQPPILTLSVAVVGVRTFALSRAVLRYAERLVTHDAAFRLSGRLRRQLWDALVRLGPVRTAGLRRGEGVARLVDDVDSVRDLEPRVILPPLVAAVVVVAAVVLQTLVLPEAGAVLAAALLVAFVASPLAALAAERRATAAVAEGRRRVAARVLALLDGSAELLAFGAHEERRAELAAADERLAARARRAAFGAGAATAVNTLLVGIAVLGGAWFGAAAVAEGRLAPELAPLLGLVPLAAAEAVALLPPAAQQWKSLRAAQARLAPLLAVGSGGGAVGASADQAARPGVELVVGDVQRQGSGGEPAGSGRRAADRVAPSGVDVQLSGSGGEPADPERRAADPAATAGVELTGVDVRWPGSGGMALRGADLRVPAGAHVAVVGPSGGGKSTMLALLLGFLEAERGDVRVPRKVAWCPQEPQLVSTTIRENLRLAAPEADDRELGEALRVAGLPGWEERLDAMVGSGGTAMSGGEAQRLALARALLAADAELVLLDEPTAHLDVPTAEALLARLRHALRDRTVIHVTHRWSETEHADIVLRVEAGEIAVVREAQREGALP</sequence>
<feature type="domain" description="ABC transporter" evidence="9">
    <location>
        <begin position="373"/>
        <end position="617"/>
    </location>
</feature>
<dbReference type="NCBIfam" id="TIGR02857">
    <property type="entry name" value="CydD"/>
    <property type="match status" value="1"/>
</dbReference>
<evidence type="ECO:0000256" key="5">
    <source>
        <dbReference type="ARBA" id="ARBA00022989"/>
    </source>
</evidence>
<dbReference type="PROSITE" id="PS00211">
    <property type="entry name" value="ABC_TRANSPORTER_1"/>
    <property type="match status" value="1"/>
</dbReference>
<dbReference type="InterPro" id="IPR011527">
    <property type="entry name" value="ABC1_TM_dom"/>
</dbReference>
<dbReference type="InterPro" id="IPR027417">
    <property type="entry name" value="P-loop_NTPase"/>
</dbReference>
<dbReference type="InterPro" id="IPR017871">
    <property type="entry name" value="ABC_transporter-like_CS"/>
</dbReference>
<reference evidence="12" key="1">
    <citation type="submission" date="2016-10" db="EMBL/GenBank/DDBJ databases">
        <authorList>
            <person name="Varghese N."/>
            <person name="Submissions S."/>
        </authorList>
    </citation>
    <scope>NUCLEOTIDE SEQUENCE [LARGE SCALE GENOMIC DNA]</scope>
    <source>
        <strain evidence="12">CGMCC 4.3530</strain>
    </source>
</reference>
<evidence type="ECO:0000256" key="4">
    <source>
        <dbReference type="ARBA" id="ARBA00022840"/>
    </source>
</evidence>
<feature type="transmembrane region" description="Helical" evidence="8">
    <location>
        <begin position="134"/>
        <end position="154"/>
    </location>
</feature>
<protein>
    <submittedName>
        <fullName evidence="11">ATP-binding cassette, subfamily C, CydCD</fullName>
    </submittedName>
</protein>
<dbReference type="RefSeq" id="WP_093260640.1">
    <property type="nucleotide sequence ID" value="NZ_FNOK01000002.1"/>
</dbReference>
<dbReference type="GO" id="GO:0016887">
    <property type="term" value="F:ATP hydrolysis activity"/>
    <property type="evidence" value="ECO:0007669"/>
    <property type="project" value="InterPro"/>
</dbReference>
<feature type="domain" description="ABC transmembrane type-1" evidence="10">
    <location>
        <begin position="19"/>
        <end position="294"/>
    </location>
</feature>
<dbReference type="InterPro" id="IPR014216">
    <property type="entry name" value="ABC_transptr_CydD"/>
</dbReference>
<evidence type="ECO:0000259" key="9">
    <source>
        <dbReference type="PROSITE" id="PS50893"/>
    </source>
</evidence>
<dbReference type="PROSITE" id="PS50893">
    <property type="entry name" value="ABC_TRANSPORTER_2"/>
    <property type="match status" value="2"/>
</dbReference>
<feature type="transmembrane region" description="Helical" evidence="8">
    <location>
        <begin position="718"/>
        <end position="739"/>
    </location>
</feature>
<keyword evidence="3" id="KW-0547">Nucleotide-binding</keyword>
<feature type="transmembrane region" description="Helical" evidence="8">
    <location>
        <begin position="604"/>
        <end position="629"/>
    </location>
</feature>
<evidence type="ECO:0000256" key="1">
    <source>
        <dbReference type="ARBA" id="ARBA00004651"/>
    </source>
</evidence>
<dbReference type="STRING" id="418495.SAMN05216215_100257"/>
<dbReference type="CDD" id="cd18584">
    <property type="entry name" value="ABC_6TM_AarD_CydD"/>
    <property type="match status" value="1"/>
</dbReference>
<keyword evidence="6 8" id="KW-0472">Membrane</keyword>
<accession>A0A1H2RZE2</accession>
<keyword evidence="2 8" id="KW-0812">Transmembrane</keyword>
<dbReference type="GO" id="GO:0005886">
    <property type="term" value="C:plasma membrane"/>
    <property type="evidence" value="ECO:0007669"/>
    <property type="project" value="UniProtKB-SubCell"/>
</dbReference>
<dbReference type="GO" id="GO:0140359">
    <property type="term" value="F:ABC-type transporter activity"/>
    <property type="evidence" value="ECO:0007669"/>
    <property type="project" value="InterPro"/>
</dbReference>
<dbReference type="SUPFAM" id="SSF52540">
    <property type="entry name" value="P-loop containing nucleoside triphosphate hydrolases"/>
    <property type="match status" value="2"/>
</dbReference>
<evidence type="ECO:0000256" key="6">
    <source>
        <dbReference type="ARBA" id="ARBA00023136"/>
    </source>
</evidence>
<evidence type="ECO:0000313" key="12">
    <source>
        <dbReference type="Proteomes" id="UP000199529"/>
    </source>
</evidence>
<keyword evidence="5 8" id="KW-1133">Transmembrane helix</keyword>
<dbReference type="OrthoDB" id="9806127at2"/>
<feature type="transmembrane region" description="Helical" evidence="8">
    <location>
        <begin position="239"/>
        <end position="267"/>
    </location>
</feature>
<dbReference type="Gene3D" id="3.40.50.300">
    <property type="entry name" value="P-loop containing nucleotide triphosphate hydrolases"/>
    <property type="match status" value="2"/>
</dbReference>
<keyword evidence="12" id="KW-1185">Reference proteome</keyword>
<dbReference type="SUPFAM" id="SSF90123">
    <property type="entry name" value="ABC transporter transmembrane region"/>
    <property type="match status" value="2"/>
</dbReference>
<dbReference type="InterPro" id="IPR003593">
    <property type="entry name" value="AAA+_ATPase"/>
</dbReference>
<evidence type="ECO:0000256" key="2">
    <source>
        <dbReference type="ARBA" id="ARBA00022692"/>
    </source>
</evidence>
<dbReference type="InterPro" id="IPR003439">
    <property type="entry name" value="ABC_transporter-like_ATP-bd"/>
</dbReference>
<dbReference type="CDD" id="cd03228">
    <property type="entry name" value="ABCC_MRP_Like"/>
    <property type="match status" value="1"/>
</dbReference>
<dbReference type="GO" id="GO:0042883">
    <property type="term" value="P:cysteine transport"/>
    <property type="evidence" value="ECO:0007669"/>
    <property type="project" value="InterPro"/>
</dbReference>
<evidence type="ECO:0000313" key="11">
    <source>
        <dbReference type="EMBL" id="SDW24685.1"/>
    </source>
</evidence>
<evidence type="ECO:0000256" key="3">
    <source>
        <dbReference type="ARBA" id="ARBA00022741"/>
    </source>
</evidence>
<gene>
    <name evidence="11" type="ORF">SAMN05216215_100257</name>
</gene>
<comment type="subcellular location">
    <subcellularLocation>
        <location evidence="1">Cell membrane</location>
        <topology evidence="1">Multi-pass membrane protein</topology>
    </subcellularLocation>
</comment>
<dbReference type="Pfam" id="PF00664">
    <property type="entry name" value="ABC_membrane"/>
    <property type="match status" value="2"/>
</dbReference>
<feature type="transmembrane region" description="Helical" evidence="8">
    <location>
        <begin position="17"/>
        <end position="39"/>
    </location>
</feature>
<dbReference type="PANTHER" id="PTHR24221">
    <property type="entry name" value="ATP-BINDING CASSETTE SUB-FAMILY B"/>
    <property type="match status" value="1"/>
</dbReference>
<feature type="domain" description="ABC transmembrane type-1" evidence="10">
    <location>
        <begin position="604"/>
        <end position="856"/>
    </location>
</feature>
<feature type="region of interest" description="Disordered" evidence="7">
    <location>
        <begin position="318"/>
        <end position="349"/>
    </location>
</feature>
<dbReference type="Pfam" id="PF00005">
    <property type="entry name" value="ABC_tran"/>
    <property type="match status" value="2"/>
</dbReference>
<feature type="domain" description="ABC transporter" evidence="9">
    <location>
        <begin position="979"/>
        <end position="1188"/>
    </location>
</feature>
<dbReference type="SMART" id="SM00382">
    <property type="entry name" value="AAA"/>
    <property type="match status" value="2"/>
</dbReference>
<organism evidence="11 12">
    <name type="scientific">Saccharopolyspora shandongensis</name>
    <dbReference type="NCBI Taxonomy" id="418495"/>
    <lineage>
        <taxon>Bacteria</taxon>
        <taxon>Bacillati</taxon>
        <taxon>Actinomycetota</taxon>
        <taxon>Actinomycetes</taxon>
        <taxon>Pseudonocardiales</taxon>
        <taxon>Pseudonocardiaceae</taxon>
        <taxon>Saccharopolyspora</taxon>
    </lineage>
</organism>
<dbReference type="InterPro" id="IPR036640">
    <property type="entry name" value="ABC1_TM_sf"/>
</dbReference>
<proteinExistence type="predicted"/>
<dbReference type="EMBL" id="FNOK01000002">
    <property type="protein sequence ID" value="SDW24685.1"/>
    <property type="molecule type" value="Genomic_DNA"/>
</dbReference>
<dbReference type="Gene3D" id="1.20.1560.10">
    <property type="entry name" value="ABC transporter type 1, transmembrane domain"/>
    <property type="match status" value="2"/>
</dbReference>
<name>A0A1H2RZE2_9PSEU</name>
<evidence type="ECO:0000256" key="8">
    <source>
        <dbReference type="SAM" id="Phobius"/>
    </source>
</evidence>
<dbReference type="PANTHER" id="PTHR24221:SF590">
    <property type="entry name" value="COMPONENT LINKED WITH THE ASSEMBLY OF CYTOCHROME' TRANSPORT TRANSMEMBRANE ATP-BINDING PROTEIN ABC TRANSPORTER CYDD-RELATED"/>
    <property type="match status" value="1"/>
</dbReference>
<dbReference type="PROSITE" id="PS50929">
    <property type="entry name" value="ABC_TM1F"/>
    <property type="match status" value="2"/>
</dbReference>
<dbReference type="Proteomes" id="UP000199529">
    <property type="component" value="Unassembled WGS sequence"/>
</dbReference>
<feature type="transmembrane region" description="Helical" evidence="8">
    <location>
        <begin position="822"/>
        <end position="848"/>
    </location>
</feature>
<dbReference type="GO" id="GO:0005524">
    <property type="term" value="F:ATP binding"/>
    <property type="evidence" value="ECO:0007669"/>
    <property type="project" value="UniProtKB-KW"/>
</dbReference>
<feature type="transmembrane region" description="Helical" evidence="8">
    <location>
        <begin position="745"/>
        <end position="765"/>
    </location>
</feature>
<evidence type="ECO:0000259" key="10">
    <source>
        <dbReference type="PROSITE" id="PS50929"/>
    </source>
</evidence>
<feature type="transmembrane region" description="Helical" evidence="8">
    <location>
        <begin position="160"/>
        <end position="178"/>
    </location>
</feature>
<keyword evidence="4 11" id="KW-0067">ATP-binding</keyword>
<dbReference type="AlphaFoldDB" id="A0A1H2RZE2"/>